<feature type="chain" id="PRO_5021504914" evidence="1">
    <location>
        <begin position="20"/>
        <end position="252"/>
    </location>
</feature>
<protein>
    <submittedName>
        <fullName evidence="3">CBM39 domain-containing protein</fullName>
    </submittedName>
</protein>
<evidence type="ECO:0000259" key="2">
    <source>
        <dbReference type="PROSITE" id="PS51969"/>
    </source>
</evidence>
<dbReference type="AlphaFoldDB" id="A0A4Y0BKR7"/>
<accession>A0A4Y0BKR7</accession>
<proteinExistence type="predicted"/>
<dbReference type="VEuPathDB" id="VectorBase:AFUN2_000915"/>
<keyword evidence="1" id="KW-0732">Signal</keyword>
<evidence type="ECO:0000313" key="3">
    <source>
        <dbReference type="EnsemblMetazoa" id="AFUN021210-PA"/>
    </source>
</evidence>
<dbReference type="Gene3D" id="2.60.40.2140">
    <property type="entry name" value="Beta-1,3-glucan-recognition protein, N-terminal domain"/>
    <property type="match status" value="1"/>
</dbReference>
<dbReference type="PROSITE" id="PS51969">
    <property type="entry name" value="CBM39"/>
    <property type="match status" value="1"/>
</dbReference>
<evidence type="ECO:0000256" key="1">
    <source>
        <dbReference type="SAM" id="SignalP"/>
    </source>
</evidence>
<dbReference type="GO" id="GO:0030246">
    <property type="term" value="F:carbohydrate binding"/>
    <property type="evidence" value="ECO:0007669"/>
    <property type="project" value="InterPro"/>
</dbReference>
<reference evidence="3" key="1">
    <citation type="submission" date="2020-05" db="UniProtKB">
        <authorList>
            <consortium name="EnsemblMetazoa"/>
        </authorList>
    </citation>
    <scope>IDENTIFICATION</scope>
    <source>
        <strain evidence="3">FUMOZ</strain>
    </source>
</reference>
<feature type="signal peptide" evidence="1">
    <location>
        <begin position="1"/>
        <end position="19"/>
    </location>
</feature>
<dbReference type="Pfam" id="PF15886">
    <property type="entry name" value="CBM39"/>
    <property type="match status" value="1"/>
</dbReference>
<feature type="domain" description="CBM39" evidence="2">
    <location>
        <begin position="26"/>
        <end position="130"/>
    </location>
</feature>
<dbReference type="InterPro" id="IPR043030">
    <property type="entry name" value="BGBP_N_sf"/>
</dbReference>
<dbReference type="EnsemblMetazoa" id="AFUN021210-RA">
    <property type="protein sequence ID" value="AFUN021210-PA"/>
    <property type="gene ID" value="AFUN021210"/>
</dbReference>
<organism evidence="3">
    <name type="scientific">Anopheles funestus</name>
    <name type="common">African malaria mosquito</name>
    <dbReference type="NCBI Taxonomy" id="62324"/>
    <lineage>
        <taxon>Eukaryota</taxon>
        <taxon>Metazoa</taxon>
        <taxon>Ecdysozoa</taxon>
        <taxon>Arthropoda</taxon>
        <taxon>Hexapoda</taxon>
        <taxon>Insecta</taxon>
        <taxon>Pterygota</taxon>
        <taxon>Neoptera</taxon>
        <taxon>Endopterygota</taxon>
        <taxon>Diptera</taxon>
        <taxon>Nematocera</taxon>
        <taxon>Culicoidea</taxon>
        <taxon>Culicidae</taxon>
        <taxon>Anophelinae</taxon>
        <taxon>Anopheles</taxon>
    </lineage>
</organism>
<sequence>MRFIQTICCFCALLGRLIAQEEDPFLKQFEVHVQIMEPSGFMFWTKATPFIDVFGVNVFVGKPEENLLNPVFDREFVDYASDIVDGKFLIRDDKIVVKRGEMLRYNFLVRYNDTITTSNFRSFIVSDEVFYRPKNNYCFSQCLVNDERQAPEEVAIVKDILEQKILKCIGSQASKFLFFPLENAGKLVSDPERYVKYRLWHVDALKPLVNNVLTTYLAHNGVGFQMYTLIDKFKVLELGEGYLDVVDLDKLI</sequence>
<dbReference type="InterPro" id="IPR031756">
    <property type="entry name" value="BGBP_N"/>
</dbReference>
<name>A0A4Y0BKR7_ANOFN</name>
<dbReference type="VEuPathDB" id="VectorBase:AFUN021210"/>